<evidence type="ECO:0000259" key="1">
    <source>
        <dbReference type="Pfam" id="PF18803"/>
    </source>
</evidence>
<dbReference type="Proteomes" id="UP000807769">
    <property type="component" value="Unassembled WGS sequence"/>
</dbReference>
<proteinExistence type="predicted"/>
<comment type="caution">
    <text evidence="2">The sequence shown here is derived from an EMBL/GenBank/DDBJ whole genome shotgun (WGS) entry which is preliminary data.</text>
</comment>
<protein>
    <recommendedName>
        <fullName evidence="1">CxC2-like cysteine cluster KDZ transposase-associated domain-containing protein</fullName>
    </recommendedName>
</protein>
<name>A0A9P7EB73_9AGAM</name>
<dbReference type="EMBL" id="JABBWG010000015">
    <property type="protein sequence ID" value="KAG1816749.1"/>
    <property type="molecule type" value="Genomic_DNA"/>
</dbReference>
<dbReference type="PANTHER" id="PTHR33096">
    <property type="entry name" value="CXC2 DOMAIN-CONTAINING PROTEIN"/>
    <property type="match status" value="1"/>
</dbReference>
<organism evidence="2 3">
    <name type="scientific">Suillus subaureus</name>
    <dbReference type="NCBI Taxonomy" id="48587"/>
    <lineage>
        <taxon>Eukaryota</taxon>
        <taxon>Fungi</taxon>
        <taxon>Dikarya</taxon>
        <taxon>Basidiomycota</taxon>
        <taxon>Agaricomycotina</taxon>
        <taxon>Agaricomycetes</taxon>
        <taxon>Agaricomycetidae</taxon>
        <taxon>Boletales</taxon>
        <taxon>Suillineae</taxon>
        <taxon>Suillaceae</taxon>
        <taxon>Suillus</taxon>
    </lineage>
</organism>
<dbReference type="OrthoDB" id="3261436at2759"/>
<keyword evidence="3" id="KW-1185">Reference proteome</keyword>
<reference evidence="2" key="1">
    <citation type="journal article" date="2020" name="New Phytol.">
        <title>Comparative genomics reveals dynamic genome evolution in host specialist ectomycorrhizal fungi.</title>
        <authorList>
            <person name="Lofgren L.A."/>
            <person name="Nguyen N.H."/>
            <person name="Vilgalys R."/>
            <person name="Ruytinx J."/>
            <person name="Liao H.L."/>
            <person name="Branco S."/>
            <person name="Kuo A."/>
            <person name="LaButti K."/>
            <person name="Lipzen A."/>
            <person name="Andreopoulos W."/>
            <person name="Pangilinan J."/>
            <person name="Riley R."/>
            <person name="Hundley H."/>
            <person name="Na H."/>
            <person name="Barry K."/>
            <person name="Grigoriev I.V."/>
            <person name="Stajich J.E."/>
            <person name="Kennedy P.G."/>
        </authorList>
    </citation>
    <scope>NUCLEOTIDE SEQUENCE</scope>
    <source>
        <strain evidence="2">MN1</strain>
    </source>
</reference>
<gene>
    <name evidence="2" type="ORF">BJ212DRAFT_1446844</name>
</gene>
<dbReference type="Pfam" id="PF18803">
    <property type="entry name" value="CxC2"/>
    <property type="match status" value="1"/>
</dbReference>
<dbReference type="AlphaFoldDB" id="A0A9P7EB73"/>
<sequence length="249" mass="27944">MVPFNSSSEVDNVLGAPEMPMAEKRHRRTAGEWRGRFFHPVSLKSMGLHIQLGHPPGITCRRLTPAFGDDFMIIDVHGVHPTGLDFCGCKQEVSHFKQLLHARLFPSMVTDPRTAATFAVLEFFHILSFESKVSAYEFYHSLAQRTDNTGITPIHIDSFSNIMIVHEWRNIKALKCSGHGHHPARIGSTQDGDLAILCPACPHPGKNLPTNWETSPPTRWKYALFLAIDANFQLKHRMVSTNQKDPGLS</sequence>
<dbReference type="PANTHER" id="PTHR33096:SF1">
    <property type="entry name" value="CXC1-LIKE CYSTEINE CLUSTER ASSOCIATED WITH KDZ TRANSPOSASES DOMAIN-CONTAINING PROTEIN"/>
    <property type="match status" value="1"/>
</dbReference>
<dbReference type="InterPro" id="IPR041457">
    <property type="entry name" value="CxC2_KDZ-assoc"/>
</dbReference>
<dbReference type="RefSeq" id="XP_041193309.1">
    <property type="nucleotide sequence ID" value="XM_041338309.1"/>
</dbReference>
<evidence type="ECO:0000313" key="2">
    <source>
        <dbReference type="EMBL" id="KAG1816749.1"/>
    </source>
</evidence>
<evidence type="ECO:0000313" key="3">
    <source>
        <dbReference type="Proteomes" id="UP000807769"/>
    </source>
</evidence>
<dbReference type="GeneID" id="64632325"/>
<feature type="domain" description="CxC2-like cysteine cluster KDZ transposase-associated" evidence="1">
    <location>
        <begin position="43"/>
        <end position="150"/>
    </location>
</feature>
<accession>A0A9P7EB73</accession>